<evidence type="ECO:0000313" key="3">
    <source>
        <dbReference type="EMBL" id="OXA85691.1"/>
    </source>
</evidence>
<keyword evidence="1" id="KW-0472">Membrane</keyword>
<dbReference type="STRING" id="991.IW20_23885"/>
<feature type="transmembrane region" description="Helical" evidence="1">
    <location>
        <begin position="46"/>
        <end position="68"/>
    </location>
</feature>
<dbReference type="OrthoDB" id="678770at2"/>
<sequence length="117" mass="13241">METKTTTTTDTLFDKAENYTKTSFELFKLKSVSISADVLSSLTSQIIVAVVVVFFSLFLNIGLSLLIGQLLGEYYYGFFVLAFAYLILAILLYKNQNKWIKKPIGNIIITLLLKNRN</sequence>
<reference evidence="3 5" key="2">
    <citation type="submission" date="2016-11" db="EMBL/GenBank/DDBJ databases">
        <title>Whole genomes of Flavobacteriaceae.</title>
        <authorList>
            <person name="Stine C."/>
            <person name="Li C."/>
            <person name="Tadesse D."/>
        </authorList>
    </citation>
    <scope>NUCLEOTIDE SEQUENCE [LARGE SCALE GENOMIC DNA]</scope>
    <source>
        <strain evidence="3 5">ATCC 29551</strain>
    </source>
</reference>
<dbReference type="eggNOG" id="ENOG5033623">
    <property type="taxonomic scope" value="Bacteria"/>
</dbReference>
<accession>A0A085ZUU5</accession>
<dbReference type="RefSeq" id="WP_035628232.1">
    <property type="nucleotide sequence ID" value="NZ_JBEWQG010000032.1"/>
</dbReference>
<comment type="caution">
    <text evidence="2">The sequence shown here is derived from an EMBL/GenBank/DDBJ whole genome shotgun (WGS) entry which is preliminary data.</text>
</comment>
<feature type="transmembrane region" description="Helical" evidence="1">
    <location>
        <begin position="74"/>
        <end position="93"/>
    </location>
</feature>
<dbReference type="Proteomes" id="UP000028712">
    <property type="component" value="Unassembled WGS sequence"/>
</dbReference>
<organism evidence="2 4">
    <name type="scientific">Flavobacterium hydatis</name>
    <name type="common">Cytophaga aquatilis</name>
    <dbReference type="NCBI Taxonomy" id="991"/>
    <lineage>
        <taxon>Bacteria</taxon>
        <taxon>Pseudomonadati</taxon>
        <taxon>Bacteroidota</taxon>
        <taxon>Flavobacteriia</taxon>
        <taxon>Flavobacteriales</taxon>
        <taxon>Flavobacteriaceae</taxon>
        <taxon>Flavobacterium</taxon>
    </lineage>
</organism>
<gene>
    <name evidence="3" type="ORF">B0A62_24390</name>
    <name evidence="2" type="ORF">IW20_23885</name>
</gene>
<proteinExistence type="predicted"/>
<protein>
    <recommendedName>
        <fullName evidence="6">Competence protein</fullName>
    </recommendedName>
</protein>
<evidence type="ECO:0000313" key="2">
    <source>
        <dbReference type="EMBL" id="KFF08209.1"/>
    </source>
</evidence>
<evidence type="ECO:0000313" key="4">
    <source>
        <dbReference type="Proteomes" id="UP000028712"/>
    </source>
</evidence>
<dbReference type="EMBL" id="JPRM01000053">
    <property type="protein sequence ID" value="KFF08209.1"/>
    <property type="molecule type" value="Genomic_DNA"/>
</dbReference>
<evidence type="ECO:0000256" key="1">
    <source>
        <dbReference type="SAM" id="Phobius"/>
    </source>
</evidence>
<keyword evidence="5" id="KW-1185">Reference proteome</keyword>
<dbReference type="Proteomes" id="UP000198424">
    <property type="component" value="Unassembled WGS sequence"/>
</dbReference>
<dbReference type="AlphaFoldDB" id="A0A085ZUU5"/>
<reference evidence="2 4" key="1">
    <citation type="submission" date="2014-07" db="EMBL/GenBank/DDBJ databases">
        <title>Genome of Flavobacterium hydatis DSM 2063.</title>
        <authorList>
            <person name="Pipes S.E."/>
            <person name="Stropko S.J."/>
            <person name="Newman J.D."/>
        </authorList>
    </citation>
    <scope>NUCLEOTIDE SEQUENCE [LARGE SCALE GENOMIC DNA]</scope>
    <source>
        <strain evidence="2 4">DSM 2063</strain>
    </source>
</reference>
<keyword evidence="1" id="KW-1133">Transmembrane helix</keyword>
<evidence type="ECO:0008006" key="6">
    <source>
        <dbReference type="Google" id="ProtNLM"/>
    </source>
</evidence>
<dbReference type="EMBL" id="MUGY01000054">
    <property type="protein sequence ID" value="OXA85691.1"/>
    <property type="molecule type" value="Genomic_DNA"/>
</dbReference>
<evidence type="ECO:0000313" key="5">
    <source>
        <dbReference type="Proteomes" id="UP000198424"/>
    </source>
</evidence>
<keyword evidence="1" id="KW-0812">Transmembrane</keyword>
<name>A0A085ZUU5_FLAHY</name>